<gene>
    <name evidence="1" type="ORF">BpHYR1_023768</name>
</gene>
<sequence>MQFSKPDLINHRLNSGGPSSKKSYVLKLISRDRSELEGQLISLNYQLIIYRDKDIKLCDQIKNHQ</sequence>
<reference evidence="1 2" key="1">
    <citation type="journal article" date="2018" name="Sci. Rep.">
        <title>Genomic signatures of local adaptation to the degree of environmental predictability in rotifers.</title>
        <authorList>
            <person name="Franch-Gras L."/>
            <person name="Hahn C."/>
            <person name="Garcia-Roger E.M."/>
            <person name="Carmona M.J."/>
            <person name="Serra M."/>
            <person name="Gomez A."/>
        </authorList>
    </citation>
    <scope>NUCLEOTIDE SEQUENCE [LARGE SCALE GENOMIC DNA]</scope>
    <source>
        <strain evidence="1">HYR1</strain>
    </source>
</reference>
<evidence type="ECO:0000313" key="1">
    <source>
        <dbReference type="EMBL" id="RNA37057.1"/>
    </source>
</evidence>
<dbReference type="AlphaFoldDB" id="A0A3M7SN66"/>
<comment type="caution">
    <text evidence="1">The sequence shown here is derived from an EMBL/GenBank/DDBJ whole genome shotgun (WGS) entry which is preliminary data.</text>
</comment>
<proteinExistence type="predicted"/>
<accession>A0A3M7SN66</accession>
<protein>
    <submittedName>
        <fullName evidence="1">Uncharacterized protein</fullName>
    </submittedName>
</protein>
<name>A0A3M7SN66_BRAPC</name>
<dbReference type="Proteomes" id="UP000276133">
    <property type="component" value="Unassembled WGS sequence"/>
</dbReference>
<keyword evidence="2" id="KW-1185">Reference proteome</keyword>
<evidence type="ECO:0000313" key="2">
    <source>
        <dbReference type="Proteomes" id="UP000276133"/>
    </source>
</evidence>
<organism evidence="1 2">
    <name type="scientific">Brachionus plicatilis</name>
    <name type="common">Marine rotifer</name>
    <name type="synonym">Brachionus muelleri</name>
    <dbReference type="NCBI Taxonomy" id="10195"/>
    <lineage>
        <taxon>Eukaryota</taxon>
        <taxon>Metazoa</taxon>
        <taxon>Spiralia</taxon>
        <taxon>Gnathifera</taxon>
        <taxon>Rotifera</taxon>
        <taxon>Eurotatoria</taxon>
        <taxon>Monogononta</taxon>
        <taxon>Pseudotrocha</taxon>
        <taxon>Ploima</taxon>
        <taxon>Brachionidae</taxon>
        <taxon>Brachionus</taxon>
    </lineage>
</organism>
<dbReference type="EMBL" id="REGN01001099">
    <property type="protein sequence ID" value="RNA37057.1"/>
    <property type="molecule type" value="Genomic_DNA"/>
</dbReference>